<evidence type="ECO:0008006" key="3">
    <source>
        <dbReference type="Google" id="ProtNLM"/>
    </source>
</evidence>
<protein>
    <recommendedName>
        <fullName evidence="3">Molecular chaperone DnaJ</fullName>
    </recommendedName>
</protein>
<keyword evidence="2" id="KW-1185">Reference proteome</keyword>
<accession>A0ABP3ZNS1</accession>
<sequence>MGKNQDEEPERPRCGACFGEGGNWEELNGEKGQERTWANCRACEGSGWVDA</sequence>
<dbReference type="InterPro" id="IPR036410">
    <property type="entry name" value="HSP_DnaJ_Cys-rich_dom_sf"/>
</dbReference>
<dbReference type="EMBL" id="BAAAHQ010000009">
    <property type="protein sequence ID" value="GAA0923382.1"/>
    <property type="molecule type" value="Genomic_DNA"/>
</dbReference>
<evidence type="ECO:0000313" key="2">
    <source>
        <dbReference type="Proteomes" id="UP001501578"/>
    </source>
</evidence>
<evidence type="ECO:0000313" key="1">
    <source>
        <dbReference type="EMBL" id="GAA0923382.1"/>
    </source>
</evidence>
<organism evidence="1 2">
    <name type="scientific">Nonomuraea longicatena</name>
    <dbReference type="NCBI Taxonomy" id="83682"/>
    <lineage>
        <taxon>Bacteria</taxon>
        <taxon>Bacillati</taxon>
        <taxon>Actinomycetota</taxon>
        <taxon>Actinomycetes</taxon>
        <taxon>Streptosporangiales</taxon>
        <taxon>Streptosporangiaceae</taxon>
        <taxon>Nonomuraea</taxon>
    </lineage>
</organism>
<dbReference type="SUPFAM" id="SSF57938">
    <property type="entry name" value="DnaJ/Hsp40 cysteine-rich domain"/>
    <property type="match status" value="1"/>
</dbReference>
<dbReference type="Proteomes" id="UP001501578">
    <property type="component" value="Unassembled WGS sequence"/>
</dbReference>
<reference evidence="2" key="1">
    <citation type="journal article" date="2019" name="Int. J. Syst. Evol. Microbiol.">
        <title>The Global Catalogue of Microorganisms (GCM) 10K type strain sequencing project: providing services to taxonomists for standard genome sequencing and annotation.</title>
        <authorList>
            <consortium name="The Broad Institute Genomics Platform"/>
            <consortium name="The Broad Institute Genome Sequencing Center for Infectious Disease"/>
            <person name="Wu L."/>
            <person name="Ma J."/>
        </authorList>
    </citation>
    <scope>NUCLEOTIDE SEQUENCE [LARGE SCALE GENOMIC DNA]</scope>
    <source>
        <strain evidence="2">JCM 11136</strain>
    </source>
</reference>
<proteinExistence type="predicted"/>
<gene>
    <name evidence="1" type="ORF">GCM10009560_23280</name>
</gene>
<name>A0ABP3ZNS1_9ACTN</name>
<comment type="caution">
    <text evidence="1">The sequence shown here is derived from an EMBL/GenBank/DDBJ whole genome shotgun (WGS) entry which is preliminary data.</text>
</comment>